<dbReference type="PANTHER" id="PTHR43441:SF11">
    <property type="entry name" value="RIBOSOMAL-PROTEIN-SERINE ACETYLTRANSFERASE"/>
    <property type="match status" value="1"/>
</dbReference>
<dbReference type="PANTHER" id="PTHR43441">
    <property type="entry name" value="RIBOSOMAL-PROTEIN-SERINE ACETYLTRANSFERASE"/>
    <property type="match status" value="1"/>
</dbReference>
<dbReference type="GO" id="GO:0008999">
    <property type="term" value="F:protein-N-terminal-alanine acetyltransferase activity"/>
    <property type="evidence" value="ECO:0007669"/>
    <property type="project" value="TreeGrafter"/>
</dbReference>
<evidence type="ECO:0000259" key="1">
    <source>
        <dbReference type="Pfam" id="PF13302"/>
    </source>
</evidence>
<dbReference type="STRING" id="1122149.FD44_GL001401"/>
<evidence type="ECO:0000313" key="3">
    <source>
        <dbReference type="Proteomes" id="UP000294854"/>
    </source>
</evidence>
<evidence type="ECO:0000313" key="2">
    <source>
        <dbReference type="EMBL" id="TDG78511.1"/>
    </source>
</evidence>
<dbReference type="AlphaFoldDB" id="A0A4R5NPG8"/>
<dbReference type="GO" id="GO:0005737">
    <property type="term" value="C:cytoplasm"/>
    <property type="evidence" value="ECO:0007669"/>
    <property type="project" value="TreeGrafter"/>
</dbReference>
<dbReference type="Gene3D" id="3.40.630.30">
    <property type="match status" value="1"/>
</dbReference>
<dbReference type="EMBL" id="PUFO01000039">
    <property type="protein sequence ID" value="TDG78511.1"/>
    <property type="molecule type" value="Genomic_DNA"/>
</dbReference>
<protein>
    <recommendedName>
        <fullName evidence="1">N-acetyltransferase domain-containing protein</fullName>
    </recommendedName>
</protein>
<sequence>MISFNGFDELSHSSDVGYWLNTADTGKGIVGKALQGILKIGFEELGLNKIIIEAAVENERSNQVAQRAGFHLDGVSRSGILLDTGFTDVNIYSILKDDWKSK</sequence>
<name>A0A4R5NPG8_9LACO</name>
<reference evidence="2 3" key="1">
    <citation type="journal article" date="2019" name="Appl. Microbiol. Biotechnol.">
        <title>Uncovering carbohydrate metabolism through a genotype-phenotype association study of 56 lactic acid bacteria genomes.</title>
        <authorList>
            <person name="Buron-Moles G."/>
            <person name="Chailyan A."/>
            <person name="Dolejs I."/>
            <person name="Forster J."/>
            <person name="Miks M.H."/>
        </authorList>
    </citation>
    <scope>NUCLEOTIDE SEQUENCE [LARGE SCALE GENOMIC DNA]</scope>
    <source>
        <strain evidence="2 3">ATCC 49373</strain>
    </source>
</reference>
<organism evidence="2 3">
    <name type="scientific">Secundilactobacillus malefermentans</name>
    <dbReference type="NCBI Taxonomy" id="176292"/>
    <lineage>
        <taxon>Bacteria</taxon>
        <taxon>Bacillati</taxon>
        <taxon>Bacillota</taxon>
        <taxon>Bacilli</taxon>
        <taxon>Lactobacillales</taxon>
        <taxon>Lactobacillaceae</taxon>
        <taxon>Secundilactobacillus</taxon>
    </lineage>
</organism>
<gene>
    <name evidence="2" type="ORF">C5L31_000595</name>
</gene>
<dbReference type="InterPro" id="IPR051908">
    <property type="entry name" value="Ribosomal_N-acetyltransferase"/>
</dbReference>
<accession>A0A4R5NPG8</accession>
<dbReference type="SUPFAM" id="SSF55729">
    <property type="entry name" value="Acyl-CoA N-acyltransferases (Nat)"/>
    <property type="match status" value="1"/>
</dbReference>
<dbReference type="Pfam" id="PF13302">
    <property type="entry name" value="Acetyltransf_3"/>
    <property type="match status" value="1"/>
</dbReference>
<proteinExistence type="predicted"/>
<dbReference type="InterPro" id="IPR016181">
    <property type="entry name" value="Acyl_CoA_acyltransferase"/>
</dbReference>
<keyword evidence="3" id="KW-1185">Reference proteome</keyword>
<dbReference type="GO" id="GO:1990189">
    <property type="term" value="F:protein N-terminal-serine acetyltransferase activity"/>
    <property type="evidence" value="ECO:0007669"/>
    <property type="project" value="TreeGrafter"/>
</dbReference>
<feature type="domain" description="N-acetyltransferase" evidence="1">
    <location>
        <begin position="2"/>
        <end position="71"/>
    </location>
</feature>
<comment type="caution">
    <text evidence="2">The sequence shown here is derived from an EMBL/GenBank/DDBJ whole genome shotgun (WGS) entry which is preliminary data.</text>
</comment>
<dbReference type="InterPro" id="IPR000182">
    <property type="entry name" value="GNAT_dom"/>
</dbReference>
<dbReference type="Proteomes" id="UP000294854">
    <property type="component" value="Unassembled WGS sequence"/>
</dbReference>